<dbReference type="InterPro" id="IPR011006">
    <property type="entry name" value="CheY-like_superfamily"/>
</dbReference>
<keyword evidence="4" id="KW-1185">Reference proteome</keyword>
<name>A0A7X0NFQ0_9GAMM</name>
<keyword evidence="1" id="KW-0597">Phosphoprotein</keyword>
<evidence type="ECO:0000313" key="3">
    <source>
        <dbReference type="EMBL" id="MBB6542498.1"/>
    </source>
</evidence>
<feature type="modified residue" description="4-aspartylphosphate" evidence="1">
    <location>
        <position position="79"/>
    </location>
</feature>
<dbReference type="AlphaFoldDB" id="A0A7X0NFQ0"/>
<proteinExistence type="predicted"/>
<dbReference type="SUPFAM" id="SSF52172">
    <property type="entry name" value="CheY-like"/>
    <property type="match status" value="1"/>
</dbReference>
<evidence type="ECO:0000259" key="2">
    <source>
        <dbReference type="PROSITE" id="PS50110"/>
    </source>
</evidence>
<gene>
    <name evidence="3" type="ORF">HNQ55_000987</name>
</gene>
<evidence type="ECO:0000256" key="1">
    <source>
        <dbReference type="PROSITE-ProRule" id="PRU00169"/>
    </source>
</evidence>
<accession>A0A7X0NFQ0</accession>
<sequence length="130" mass="14809">MFVFKDEESVEPTDTNKKNKKVWRILVVDDDKAVHEITQLVLSDAIIENRSLEIVSVFSSQEAQKILKNDDTFCMAFVDVVMETDHAGLELVDWIRNDLKNQSIRLILRTGQAGSAPEAKVIKEFDIRAC</sequence>
<dbReference type="Gene3D" id="3.40.50.2300">
    <property type="match status" value="1"/>
</dbReference>
<dbReference type="RefSeq" id="WP_385958635.1">
    <property type="nucleotide sequence ID" value="NZ_JBHSDB010000064.1"/>
</dbReference>
<organism evidence="3 4">
    <name type="scientific">Thalassotalea piscium</name>
    <dbReference type="NCBI Taxonomy" id="1230533"/>
    <lineage>
        <taxon>Bacteria</taxon>
        <taxon>Pseudomonadati</taxon>
        <taxon>Pseudomonadota</taxon>
        <taxon>Gammaproteobacteria</taxon>
        <taxon>Alteromonadales</taxon>
        <taxon>Colwelliaceae</taxon>
        <taxon>Thalassotalea</taxon>
    </lineage>
</organism>
<protein>
    <submittedName>
        <fullName evidence="3">CheY-like chemotaxis protein</fullName>
    </submittedName>
</protein>
<feature type="domain" description="Response regulatory" evidence="2">
    <location>
        <begin position="24"/>
        <end position="130"/>
    </location>
</feature>
<dbReference type="Proteomes" id="UP000537141">
    <property type="component" value="Unassembled WGS sequence"/>
</dbReference>
<reference evidence="3 4" key="1">
    <citation type="submission" date="2020-08" db="EMBL/GenBank/DDBJ databases">
        <title>Genomic Encyclopedia of Type Strains, Phase IV (KMG-IV): sequencing the most valuable type-strain genomes for metagenomic binning, comparative biology and taxonomic classification.</title>
        <authorList>
            <person name="Goeker M."/>
        </authorList>
    </citation>
    <scope>NUCLEOTIDE SEQUENCE [LARGE SCALE GENOMIC DNA]</scope>
    <source>
        <strain evidence="3 4">DSM 26287</strain>
    </source>
</reference>
<dbReference type="PROSITE" id="PS50110">
    <property type="entry name" value="RESPONSE_REGULATORY"/>
    <property type="match status" value="1"/>
</dbReference>
<dbReference type="GO" id="GO:0000160">
    <property type="term" value="P:phosphorelay signal transduction system"/>
    <property type="evidence" value="ECO:0007669"/>
    <property type="project" value="InterPro"/>
</dbReference>
<dbReference type="EMBL" id="JACHHU010000005">
    <property type="protein sequence ID" value="MBB6542498.1"/>
    <property type="molecule type" value="Genomic_DNA"/>
</dbReference>
<dbReference type="InterPro" id="IPR001789">
    <property type="entry name" value="Sig_transdc_resp-reg_receiver"/>
</dbReference>
<evidence type="ECO:0000313" key="4">
    <source>
        <dbReference type="Proteomes" id="UP000537141"/>
    </source>
</evidence>
<comment type="caution">
    <text evidence="3">The sequence shown here is derived from an EMBL/GenBank/DDBJ whole genome shotgun (WGS) entry which is preliminary data.</text>
</comment>